<accession>I4Z651</accession>
<dbReference type="AlphaFoldDB" id="I4Z651"/>
<organism evidence="1 2">
    <name type="scientific">Leptothrix ochracea L12</name>
    <dbReference type="NCBI Taxonomy" id="735332"/>
    <lineage>
        <taxon>Bacteria</taxon>
        <taxon>Pseudomonadati</taxon>
        <taxon>Pseudomonadota</taxon>
        <taxon>Betaproteobacteria</taxon>
        <taxon>Burkholderiales</taxon>
        <taxon>Sphaerotilaceae</taxon>
        <taxon>Leptothrix</taxon>
    </lineage>
</organism>
<reference evidence="1 2" key="1">
    <citation type="submission" date="2012-04" db="EMBL/GenBank/DDBJ databases">
        <title>Improved High-Quality Draft sequence of Leptothrix ochracea L12.</title>
        <authorList>
            <consortium name="US DOE Joint Genome Institute"/>
            <person name="Lucas S."/>
            <person name="Han J."/>
            <person name="Lapidus A."/>
            <person name="Cheng J.-F."/>
            <person name="Goodwin L."/>
            <person name="Pitluck S."/>
            <person name="Peters L."/>
            <person name="Zeytun A."/>
            <person name="Detter J.C."/>
            <person name="Han C."/>
            <person name="Tapia R."/>
            <person name="Land M."/>
            <person name="Hauser L."/>
            <person name="Kyrpides N."/>
            <person name="Ivanova N."/>
            <person name="Pagani I."/>
            <person name="Stepanauskas R."/>
            <person name="Masland D."/>
            <person name="Poulton N."/>
            <person name="Emerson D."/>
            <person name="Fleming E."/>
            <person name="Woyke T."/>
        </authorList>
    </citation>
    <scope>NUCLEOTIDE SEQUENCE [LARGE SCALE GENOMIC DNA]</scope>
    <source>
        <strain evidence="1 2">L12</strain>
    </source>
</reference>
<dbReference type="HOGENOM" id="CLU_690438_0_0_4"/>
<keyword evidence="2" id="KW-1185">Reference proteome</keyword>
<gene>
    <name evidence="1" type="ORF">LepocDRAFT_00004270</name>
</gene>
<proteinExistence type="predicted"/>
<name>I4Z651_9BURK</name>
<protein>
    <submittedName>
        <fullName evidence="1">Uncharacterized protein</fullName>
    </submittedName>
</protein>
<dbReference type="EMBL" id="JH660670">
    <property type="protein sequence ID" value="EIM31693.1"/>
    <property type="molecule type" value="Genomic_DNA"/>
</dbReference>
<dbReference type="Proteomes" id="UP000053899">
    <property type="component" value="Unassembled WGS sequence"/>
</dbReference>
<evidence type="ECO:0000313" key="2">
    <source>
        <dbReference type="Proteomes" id="UP000053899"/>
    </source>
</evidence>
<evidence type="ECO:0000313" key="1">
    <source>
        <dbReference type="EMBL" id="EIM31693.1"/>
    </source>
</evidence>
<sequence>MLSLPPRTQAVLEFFFTSTGRTSFVPSQESMADAAVFDVDTQESMQRWNDFHARTAKPGIALSVTPHQIDGAVWVQKPVTPAALLAAAAALNAGKWHRSAPAAPVPQQVAPMVPSAPLVQVETRRETVAPAPVARDEVPPTTVRPDFGGLMRQVLNPPPAAVESHKPNFERFVTAASVSAPAPVAPVAPMAAVPASYAALAPSDAEPISSPAVESESAPPVSVATVPAAPEQGVAEPHDPSKQDLVISQQEKHDEELLCGTREDASPADLASSSALRYDPNQYLIAALKEAYLVSAKWRVPTQFDLPEGAVVVDTLQNHIYLGFDPAKLTQLYGLRMTKRPKTRVVSAGDFAKMRPRFESSGAVLRADALLWRAAMETAGGRLPTGVNPDKPVYLKHWPNMTRLQRTPHSLRIAAAWAIKGASISETARVLHIPQRYIFAFYNAALELDLVTEDGSHIHRAKRKGPGNRGLLTRLFNWLGK</sequence>